<evidence type="ECO:0000256" key="1">
    <source>
        <dbReference type="ARBA" id="ARBA00004123"/>
    </source>
</evidence>
<dbReference type="SMART" id="SM00490">
    <property type="entry name" value="HELICc"/>
    <property type="match status" value="1"/>
</dbReference>
<dbReference type="AlphaFoldDB" id="A0A196S7W6"/>
<keyword evidence="4" id="KW-0378">Hydrolase</keyword>
<feature type="domain" description="Helicase ATP-binding" evidence="10">
    <location>
        <begin position="173"/>
        <end position="343"/>
    </location>
</feature>
<dbReference type="InterPro" id="IPR000330">
    <property type="entry name" value="SNF2_N"/>
</dbReference>
<dbReference type="PANTHER" id="PTHR10799">
    <property type="entry name" value="SNF2/RAD54 HELICASE FAMILY"/>
    <property type="match status" value="1"/>
</dbReference>
<evidence type="ECO:0000256" key="2">
    <source>
        <dbReference type="ARBA" id="ARBA00007025"/>
    </source>
</evidence>
<keyword evidence="13" id="KW-1185">Reference proteome</keyword>
<keyword evidence="5" id="KW-0347">Helicase</keyword>
<evidence type="ECO:0000313" key="12">
    <source>
        <dbReference type="EMBL" id="OAO13135.1"/>
    </source>
</evidence>
<dbReference type="Gene3D" id="3.40.50.10810">
    <property type="entry name" value="Tandem AAA-ATPase domain"/>
    <property type="match status" value="1"/>
</dbReference>
<dbReference type="SMART" id="SM00487">
    <property type="entry name" value="DEXDc"/>
    <property type="match status" value="1"/>
</dbReference>
<dbReference type="SUPFAM" id="SSF52540">
    <property type="entry name" value="P-loop containing nucleoside triphosphate hydrolases"/>
    <property type="match status" value="2"/>
</dbReference>
<feature type="compositionally biased region" description="Basic and acidic residues" evidence="9">
    <location>
        <begin position="45"/>
        <end position="77"/>
    </location>
</feature>
<reference evidence="12 13" key="1">
    <citation type="submission" date="2016-05" db="EMBL/GenBank/DDBJ databases">
        <title>Nuclear genome of Blastocystis sp. subtype 1 NandII.</title>
        <authorList>
            <person name="Gentekaki E."/>
            <person name="Curtis B."/>
            <person name="Stairs C."/>
            <person name="Eme L."/>
            <person name="Herman E."/>
            <person name="Klimes V."/>
            <person name="Arias M.C."/>
            <person name="Elias M."/>
            <person name="Hilliou F."/>
            <person name="Klute M."/>
            <person name="Malik S.-B."/>
            <person name="Pightling A."/>
            <person name="Rachubinski R."/>
            <person name="Salas D."/>
            <person name="Schlacht A."/>
            <person name="Suga H."/>
            <person name="Archibald J."/>
            <person name="Ball S.G."/>
            <person name="Clark G."/>
            <person name="Dacks J."/>
            <person name="Van Der Giezen M."/>
            <person name="Tsaousis A."/>
            <person name="Roger A."/>
        </authorList>
    </citation>
    <scope>NUCLEOTIDE SEQUENCE [LARGE SCALE GENOMIC DNA]</scope>
    <source>
        <strain evidence="13">ATCC 50177 / NandII</strain>
    </source>
</reference>
<keyword evidence="6" id="KW-0067">ATP-binding</keyword>
<sequence length="726" mass="81812">MSQKAISVFFKPKCSRTANEGLPPSKSESCGKSPTVVQNEILIGNDDKPKDADDVEGRPEKETIDATPKSVEKHPEEAESETAVISSETESAETNDGIDEEFRKWATSSDQPEPTVETNQKNMNLLVNKAVTFVEEMQKQIESESSSRLLRQPRSLVGGKLLPYQLQGIDWMRRLFENGSHGMLADEMGLGKTIQVIGLFAFLREAGVWGPVLIVAPLSTLGNWVSEFQKWCPSIEVLKYHGTREQRKSLRAALEEETTMMRAKVVVTSYEMVRMDSHAFAAREWFYIVIDEGHRLKNNECQLMQCLFTFAHSPNTSRLILTGTPLQNNLKELWSLMHFLLPDVFSSAAEFLKWFDFNNSASDSVKTDIVNTLRKVISPFFLRRVKGDIDVYLPPKKEVVVYCGMTPRERELYDIVCSDDGRYEQLILSNHLQLHSSSRNFRMQILRQLVSHPCNVYEEAGRGGQYVTDEATVAQSSKLTVLDAMLKELIPRGHRVLVFVQFVETLHLLEDYCLFRRWDYCSIHGTTPQQAREDAIQRFNADASVPVFLLTTRSGGLGINLSAADTVVLYDSDWNPQQDIQAMDRAHRLGQKRAVAVYRLVTLQTLDVHLLKVAEDKRRLERIVTHHDKHNTKLGYITFEQFLHLSKSNALAGDPGTQPITVEGAAQLARLHAGADLPEKGDGFVVTVQTSANAVLGSVNKDGREVGKRGRPAQRGRAARAKRQRK</sequence>
<feature type="region of interest" description="Disordered" evidence="9">
    <location>
        <begin position="14"/>
        <end position="97"/>
    </location>
</feature>
<dbReference type="InterPro" id="IPR014001">
    <property type="entry name" value="Helicase_ATP-bd"/>
</dbReference>
<feature type="compositionally biased region" description="Basic residues" evidence="9">
    <location>
        <begin position="709"/>
        <end position="726"/>
    </location>
</feature>
<dbReference type="InterPro" id="IPR038718">
    <property type="entry name" value="SNF2-like_sf"/>
</dbReference>
<dbReference type="FunFam" id="3.40.50.10810:FF:000015">
    <property type="entry name" value="lymphoid-specific helicase isoform X1"/>
    <property type="match status" value="1"/>
</dbReference>
<keyword evidence="3" id="KW-0547">Nucleotide-binding</keyword>
<evidence type="ECO:0000256" key="3">
    <source>
        <dbReference type="ARBA" id="ARBA00022741"/>
    </source>
</evidence>
<comment type="similarity">
    <text evidence="2">Belongs to the SNF2/RAD54 helicase family.</text>
</comment>
<comment type="caution">
    <text evidence="12">The sequence shown here is derived from an EMBL/GenBank/DDBJ whole genome shotgun (WGS) entry which is preliminary data.</text>
</comment>
<dbReference type="GO" id="GO:0005524">
    <property type="term" value="F:ATP binding"/>
    <property type="evidence" value="ECO:0007669"/>
    <property type="project" value="UniProtKB-KW"/>
</dbReference>
<evidence type="ECO:0000313" key="13">
    <source>
        <dbReference type="Proteomes" id="UP000078348"/>
    </source>
</evidence>
<dbReference type="PROSITE" id="PS51194">
    <property type="entry name" value="HELICASE_CTER"/>
    <property type="match status" value="1"/>
</dbReference>
<keyword evidence="7" id="KW-0175">Coiled coil</keyword>
<protein>
    <submittedName>
        <fullName evidence="12">ETL1-like protein</fullName>
    </submittedName>
</protein>
<evidence type="ECO:0000256" key="9">
    <source>
        <dbReference type="SAM" id="MobiDB-lite"/>
    </source>
</evidence>
<organism evidence="12 13">
    <name type="scientific">Blastocystis sp. subtype 1 (strain ATCC 50177 / NandII)</name>
    <dbReference type="NCBI Taxonomy" id="478820"/>
    <lineage>
        <taxon>Eukaryota</taxon>
        <taxon>Sar</taxon>
        <taxon>Stramenopiles</taxon>
        <taxon>Bigyra</taxon>
        <taxon>Opalozoa</taxon>
        <taxon>Opalinata</taxon>
        <taxon>Blastocystidae</taxon>
        <taxon>Blastocystis</taxon>
    </lineage>
</organism>
<dbReference type="InterPro" id="IPR049730">
    <property type="entry name" value="SNF2/RAD54-like_C"/>
</dbReference>
<dbReference type="Proteomes" id="UP000078348">
    <property type="component" value="Unassembled WGS sequence"/>
</dbReference>
<evidence type="ECO:0000256" key="5">
    <source>
        <dbReference type="ARBA" id="ARBA00022806"/>
    </source>
</evidence>
<feature type="compositionally biased region" description="Polar residues" evidence="9">
    <location>
        <begin position="26"/>
        <end position="38"/>
    </location>
</feature>
<evidence type="ECO:0000256" key="4">
    <source>
        <dbReference type="ARBA" id="ARBA00022801"/>
    </source>
</evidence>
<feature type="region of interest" description="Disordered" evidence="9">
    <location>
        <begin position="699"/>
        <end position="726"/>
    </location>
</feature>
<gene>
    <name evidence="12" type="ORF">AV274_5218</name>
</gene>
<evidence type="ECO:0000259" key="10">
    <source>
        <dbReference type="PROSITE" id="PS51192"/>
    </source>
</evidence>
<keyword evidence="8" id="KW-0539">Nucleus</keyword>
<dbReference type="EMBL" id="LXWW01000460">
    <property type="protein sequence ID" value="OAO13135.1"/>
    <property type="molecule type" value="Genomic_DNA"/>
</dbReference>
<dbReference type="OrthoDB" id="5857104at2759"/>
<dbReference type="InterPro" id="IPR001650">
    <property type="entry name" value="Helicase_C-like"/>
</dbReference>
<dbReference type="Pfam" id="PF00176">
    <property type="entry name" value="SNF2-rel_dom"/>
    <property type="match status" value="1"/>
</dbReference>
<dbReference type="PROSITE" id="PS51192">
    <property type="entry name" value="HELICASE_ATP_BIND_1"/>
    <property type="match status" value="1"/>
</dbReference>
<evidence type="ECO:0000256" key="7">
    <source>
        <dbReference type="ARBA" id="ARBA00023054"/>
    </source>
</evidence>
<accession>A0A196S7W6</accession>
<dbReference type="CDD" id="cd18793">
    <property type="entry name" value="SF2_C_SNF"/>
    <property type="match status" value="1"/>
</dbReference>
<evidence type="ECO:0000256" key="6">
    <source>
        <dbReference type="ARBA" id="ARBA00022840"/>
    </source>
</evidence>
<comment type="subcellular location">
    <subcellularLocation>
        <location evidence="1">Nucleus</location>
    </subcellularLocation>
</comment>
<dbReference type="Gene3D" id="3.40.50.300">
    <property type="entry name" value="P-loop containing nucleotide triphosphate hydrolases"/>
    <property type="match status" value="1"/>
</dbReference>
<dbReference type="GO" id="GO:0005634">
    <property type="term" value="C:nucleus"/>
    <property type="evidence" value="ECO:0007669"/>
    <property type="project" value="UniProtKB-SubCell"/>
</dbReference>
<name>A0A196S7W6_BLAHN</name>
<evidence type="ECO:0000256" key="8">
    <source>
        <dbReference type="ARBA" id="ARBA00023242"/>
    </source>
</evidence>
<dbReference type="STRING" id="478820.A0A196S7W6"/>
<evidence type="ECO:0000259" key="11">
    <source>
        <dbReference type="PROSITE" id="PS51194"/>
    </source>
</evidence>
<dbReference type="GO" id="GO:0016787">
    <property type="term" value="F:hydrolase activity"/>
    <property type="evidence" value="ECO:0007669"/>
    <property type="project" value="UniProtKB-KW"/>
</dbReference>
<dbReference type="Pfam" id="PF00271">
    <property type="entry name" value="Helicase_C"/>
    <property type="match status" value="1"/>
</dbReference>
<dbReference type="GO" id="GO:0004386">
    <property type="term" value="F:helicase activity"/>
    <property type="evidence" value="ECO:0007669"/>
    <property type="project" value="UniProtKB-KW"/>
</dbReference>
<dbReference type="InterPro" id="IPR027417">
    <property type="entry name" value="P-loop_NTPase"/>
</dbReference>
<proteinExistence type="inferred from homology"/>
<feature type="domain" description="Helicase C-terminal" evidence="11">
    <location>
        <begin position="481"/>
        <end position="646"/>
    </location>
</feature>